<feature type="binding site" evidence="5">
    <location>
        <position position="146"/>
    </location>
    <ligand>
        <name>NADP(+)</name>
        <dbReference type="ChEBI" id="CHEBI:58349"/>
    </ligand>
</feature>
<evidence type="ECO:0000313" key="7">
    <source>
        <dbReference type="EMBL" id="SES47534.1"/>
    </source>
</evidence>
<feature type="binding site" evidence="5">
    <location>
        <position position="275"/>
    </location>
    <ligand>
        <name>substrate</name>
    </ligand>
</feature>
<feature type="binding site" evidence="5">
    <location>
        <position position="208"/>
    </location>
    <ligand>
        <name>substrate</name>
    </ligand>
</feature>
<dbReference type="EC" id="1.1.1.271" evidence="5"/>
<feature type="binding site" evidence="5">
    <location>
        <begin position="169"/>
        <end position="172"/>
    </location>
    <ligand>
        <name>NADP(+)</name>
        <dbReference type="ChEBI" id="CHEBI:58349"/>
    </ligand>
</feature>
<dbReference type="InterPro" id="IPR001509">
    <property type="entry name" value="Epimerase_deHydtase"/>
</dbReference>
<evidence type="ECO:0000256" key="1">
    <source>
        <dbReference type="ARBA" id="ARBA00005959"/>
    </source>
</evidence>
<dbReference type="GO" id="GO:0042351">
    <property type="term" value="P:'de novo' GDP-L-fucose biosynthetic process"/>
    <property type="evidence" value="ECO:0007669"/>
    <property type="project" value="UniProtKB-UniRule"/>
</dbReference>
<comment type="similarity">
    <text evidence="1 5">Belongs to the NAD(P)-dependent epimerase/dehydratase family. Fucose synthase subfamily.</text>
</comment>
<evidence type="ECO:0000256" key="2">
    <source>
        <dbReference type="ARBA" id="ARBA00022857"/>
    </source>
</evidence>
<gene>
    <name evidence="5" type="primary">fcl</name>
    <name evidence="7" type="ORF">SAMN04487818_11797</name>
</gene>
<dbReference type="Proteomes" id="UP000199051">
    <property type="component" value="Unassembled WGS sequence"/>
</dbReference>
<keyword evidence="2 5" id="KW-0521">NADP</keyword>
<proteinExistence type="inferred from homology"/>
<evidence type="ECO:0000256" key="5">
    <source>
        <dbReference type="HAMAP-Rule" id="MF_00956"/>
    </source>
</evidence>
<keyword evidence="4 5" id="KW-0413">Isomerase</keyword>
<name>A0A1H9XN27_9PSEU</name>
<evidence type="ECO:0000313" key="8">
    <source>
        <dbReference type="Proteomes" id="UP000199051"/>
    </source>
</evidence>
<feature type="binding site" evidence="5">
    <location>
        <begin position="111"/>
        <end position="114"/>
    </location>
    <ligand>
        <name>NADP(+)</name>
        <dbReference type="ChEBI" id="CHEBI:58349"/>
    </ligand>
</feature>
<dbReference type="AlphaFoldDB" id="A0A1H9XN27"/>
<feature type="binding site" evidence="5">
    <location>
        <position position="185"/>
    </location>
    <ligand>
        <name>NADP(+)</name>
        <dbReference type="ChEBI" id="CHEBI:58349"/>
    </ligand>
</feature>
<dbReference type="Pfam" id="PF01370">
    <property type="entry name" value="Epimerase"/>
    <property type="match status" value="1"/>
</dbReference>
<dbReference type="HAMAP" id="MF_00956">
    <property type="entry name" value="GDP_fucose_synth"/>
    <property type="match status" value="1"/>
</dbReference>
<feature type="binding site" evidence="5">
    <location>
        <position position="215"/>
    </location>
    <ligand>
        <name>substrate</name>
    </ligand>
</feature>
<evidence type="ECO:0000256" key="4">
    <source>
        <dbReference type="ARBA" id="ARBA00023235"/>
    </source>
</evidence>
<feature type="binding site" evidence="5">
    <location>
        <begin position="16"/>
        <end position="22"/>
    </location>
    <ligand>
        <name>NADP(+)</name>
        <dbReference type="ChEBI" id="CHEBI:58349"/>
    </ligand>
</feature>
<comment type="catalytic activity">
    <reaction evidence="5">
        <text>GDP-beta-L-fucose + NADP(+) = GDP-4-dehydro-alpha-D-rhamnose + NADPH + H(+)</text>
        <dbReference type="Rhea" id="RHEA:18885"/>
        <dbReference type="ChEBI" id="CHEBI:15378"/>
        <dbReference type="ChEBI" id="CHEBI:57273"/>
        <dbReference type="ChEBI" id="CHEBI:57783"/>
        <dbReference type="ChEBI" id="CHEBI:57964"/>
        <dbReference type="ChEBI" id="CHEBI:58349"/>
        <dbReference type="EC" id="1.1.1.271"/>
    </reaction>
</comment>
<accession>A0A1H9XN27</accession>
<organism evidence="7 8">
    <name type="scientific">Actinokineospora terrae</name>
    <dbReference type="NCBI Taxonomy" id="155974"/>
    <lineage>
        <taxon>Bacteria</taxon>
        <taxon>Bacillati</taxon>
        <taxon>Actinomycetota</taxon>
        <taxon>Actinomycetes</taxon>
        <taxon>Pseudonocardiales</taxon>
        <taxon>Pseudonocardiaceae</taxon>
        <taxon>Actinokineospora</taxon>
    </lineage>
</organism>
<dbReference type="InterPro" id="IPR028614">
    <property type="entry name" value="GDP_fucose/colitose_synth"/>
</dbReference>
<evidence type="ECO:0000259" key="6">
    <source>
        <dbReference type="Pfam" id="PF01370"/>
    </source>
</evidence>
<keyword evidence="5" id="KW-0511">Multifunctional enzyme</keyword>
<dbReference type="STRING" id="155974.SAMN04487818_11797"/>
<feature type="binding site" evidence="5">
    <location>
        <position position="193"/>
    </location>
    <ligand>
        <name>substrate</name>
    </ligand>
</feature>
<keyword evidence="8" id="KW-1185">Reference proteome</keyword>
<protein>
    <recommendedName>
        <fullName evidence="5">GDP-L-fucose synthase</fullName>
        <ecNumber evidence="5">1.1.1.271</ecNumber>
    </recommendedName>
    <alternativeName>
        <fullName evidence="5">GDP-4-keto-6-deoxy-D-mannose-3,5-epimerase-4-reductase</fullName>
    </alternativeName>
</protein>
<keyword evidence="3 5" id="KW-0560">Oxidoreductase</keyword>
<dbReference type="GO" id="GO:0016853">
    <property type="term" value="F:isomerase activity"/>
    <property type="evidence" value="ECO:0007669"/>
    <property type="project" value="UniProtKB-KW"/>
</dbReference>
<sequence>MHAPRLTTASRILVAGHRGLAGSALCGRLRAAGHENLVLASSSEVDLRDHAATARFMAQHAPDVVVLAAARGGGILTTVTQPADIISDNLRIQVSVLDAARALRVPRLLFLASSCLYPRESRQPIRESSVMAGPLEPTTESYAIAKIAGMAQVRAVREQDGLSWISAMPTNLYGPGDNFHPTSSHVLAGLMRRIHEAAQAGEESVTVWGTGTPRREFLHVDDLAEACMTLLEHYDEPGPVNIGTGRDISIADLAKMLAETIGYTGTFDFDPDMPDGAPRRVLDIRTLTALGWEPRIRLRAGIAATYQWYLDSTTLPRQRDAVRGHEMVG</sequence>
<dbReference type="Gene3D" id="3.40.50.720">
    <property type="entry name" value="NAD(P)-binding Rossmann-like Domain"/>
    <property type="match status" value="1"/>
</dbReference>
<feature type="site" description="Important for catalytic activity" evidence="5">
    <location>
        <position position="115"/>
    </location>
</feature>
<dbReference type="RefSeq" id="WP_092786419.1">
    <property type="nucleotide sequence ID" value="NZ_FOGI01000017.1"/>
</dbReference>
<dbReference type="InterPro" id="IPR036291">
    <property type="entry name" value="NAD(P)-bd_dom_sf"/>
</dbReference>
<comment type="function">
    <text evidence="5">Catalyzes the two-step NADP-dependent conversion of GDP-4-dehydro-6-deoxy-D-mannose to GDP-fucose, involving an epimerase and a reductase reaction.</text>
</comment>
<dbReference type="GO" id="GO:0050577">
    <property type="term" value="F:GDP-L-fucose synthase activity"/>
    <property type="evidence" value="ECO:0007669"/>
    <property type="project" value="UniProtKB-UniRule"/>
</dbReference>
<dbReference type="EMBL" id="FOGI01000017">
    <property type="protein sequence ID" value="SES47534.1"/>
    <property type="molecule type" value="Genomic_DNA"/>
</dbReference>
<feature type="site" description="Important for catalytic activity" evidence="5">
    <location>
        <position position="113"/>
    </location>
</feature>
<dbReference type="CDD" id="cd05239">
    <property type="entry name" value="GDP_FS_SDR_e"/>
    <property type="match status" value="1"/>
</dbReference>
<dbReference type="Gene3D" id="3.90.25.10">
    <property type="entry name" value="UDP-galactose 4-epimerase, domain 1"/>
    <property type="match status" value="1"/>
</dbReference>
<dbReference type="UniPathway" id="UPA00128">
    <property type="reaction ID" value="UER00191"/>
</dbReference>
<dbReference type="GO" id="GO:0070401">
    <property type="term" value="F:NADP+ binding"/>
    <property type="evidence" value="ECO:0007669"/>
    <property type="project" value="UniProtKB-UniRule"/>
</dbReference>
<evidence type="ECO:0000256" key="3">
    <source>
        <dbReference type="ARBA" id="ARBA00023002"/>
    </source>
</evidence>
<dbReference type="PANTHER" id="PTHR43238:SF1">
    <property type="entry name" value="GDP-L-FUCOSE SYNTHASE"/>
    <property type="match status" value="1"/>
</dbReference>
<feature type="active site" description="Proton donor/acceptor" evidence="5">
    <location>
        <position position="142"/>
    </location>
</feature>
<dbReference type="PANTHER" id="PTHR43238">
    <property type="entry name" value="GDP-L-FUCOSE SYNTHASE"/>
    <property type="match status" value="1"/>
</dbReference>
<feature type="domain" description="NAD-dependent epimerase/dehydratase" evidence="6">
    <location>
        <begin position="12"/>
        <end position="243"/>
    </location>
</feature>
<comment type="pathway">
    <text evidence="5">Nucleotide-sugar biosynthesis; GDP-L-fucose biosynthesis via de novo pathway; GDP-L-fucose from GDP-alpha-D-mannose: step 2/2.</text>
</comment>
<dbReference type="SUPFAM" id="SSF51735">
    <property type="entry name" value="NAD(P)-binding Rossmann-fold domains"/>
    <property type="match status" value="1"/>
</dbReference>
<reference evidence="8" key="1">
    <citation type="submission" date="2016-10" db="EMBL/GenBank/DDBJ databases">
        <authorList>
            <person name="Varghese N."/>
            <person name="Submissions S."/>
        </authorList>
    </citation>
    <scope>NUCLEOTIDE SEQUENCE [LARGE SCALE GENOMIC DNA]</scope>
    <source>
        <strain evidence="8">DSM 44260</strain>
    </source>
</reference>